<sequence length="130" mass="14125">MRRSRTLAALLVLLAVLLAGCASADGGKGVAIPDSPVGKQLRWYLDAVNRAPLAESELNEHLSQDFLKEIPPRKFNEIAQSLKRLAVDELSGIRPTELVGLTSIPLGQKYGTKISVDADGKIDYLLFDPK</sequence>
<proteinExistence type="predicted"/>
<dbReference type="PROSITE" id="PS51257">
    <property type="entry name" value="PROKAR_LIPOPROTEIN"/>
    <property type="match status" value="1"/>
</dbReference>
<feature type="chain" id="PRO_5046470554" description="ORF 12 gene product N-terminal domain-containing protein" evidence="1">
    <location>
        <begin position="25"/>
        <end position="130"/>
    </location>
</feature>
<accession>A0ABT9R4Z3</accession>
<dbReference type="EMBL" id="JAUSRB010000002">
    <property type="protein sequence ID" value="MDP9864301.1"/>
    <property type="molecule type" value="Genomic_DNA"/>
</dbReference>
<protein>
    <recommendedName>
        <fullName evidence="2">ORF 12 gene product N-terminal domain-containing protein</fullName>
    </recommendedName>
</protein>
<gene>
    <name evidence="3" type="ORF">J2S55_003567</name>
</gene>
<reference evidence="3 4" key="1">
    <citation type="submission" date="2023-07" db="EMBL/GenBank/DDBJ databases">
        <title>Sequencing the genomes of 1000 actinobacteria strains.</title>
        <authorList>
            <person name="Klenk H.-P."/>
        </authorList>
    </citation>
    <scope>NUCLEOTIDE SEQUENCE [LARGE SCALE GENOMIC DNA]</scope>
    <source>
        <strain evidence="3 4">DSM 44109</strain>
    </source>
</reference>
<organism evidence="3 4">
    <name type="scientific">Streptosporangium brasiliense</name>
    <dbReference type="NCBI Taxonomy" id="47480"/>
    <lineage>
        <taxon>Bacteria</taxon>
        <taxon>Bacillati</taxon>
        <taxon>Actinomycetota</taxon>
        <taxon>Actinomycetes</taxon>
        <taxon>Streptosporangiales</taxon>
        <taxon>Streptosporangiaceae</taxon>
        <taxon>Streptosporangium</taxon>
    </lineage>
</organism>
<dbReference type="Gene3D" id="3.10.450.280">
    <property type="match status" value="1"/>
</dbReference>
<feature type="signal peptide" evidence="1">
    <location>
        <begin position="1"/>
        <end position="24"/>
    </location>
</feature>
<keyword evidence="4" id="KW-1185">Reference proteome</keyword>
<comment type="caution">
    <text evidence="3">The sequence shown here is derived from an EMBL/GenBank/DDBJ whole genome shotgun (WGS) entry which is preliminary data.</text>
</comment>
<feature type="domain" description="ORF 12 gene product N-terminal" evidence="2">
    <location>
        <begin position="32"/>
        <end position="122"/>
    </location>
</feature>
<evidence type="ECO:0000313" key="4">
    <source>
        <dbReference type="Proteomes" id="UP001230426"/>
    </source>
</evidence>
<dbReference type="InterPro" id="IPR040846">
    <property type="entry name" value="ORF_12_N"/>
</dbReference>
<dbReference type="RefSeq" id="WP_306861949.1">
    <property type="nucleotide sequence ID" value="NZ_JAUSRB010000002.1"/>
</dbReference>
<evidence type="ECO:0000256" key="1">
    <source>
        <dbReference type="SAM" id="SignalP"/>
    </source>
</evidence>
<name>A0ABT9R4Z3_9ACTN</name>
<keyword evidence="1" id="KW-0732">Signal</keyword>
<evidence type="ECO:0000313" key="3">
    <source>
        <dbReference type="EMBL" id="MDP9864301.1"/>
    </source>
</evidence>
<dbReference type="Pfam" id="PF18042">
    <property type="entry name" value="ORF_12_N"/>
    <property type="match status" value="1"/>
</dbReference>
<evidence type="ECO:0000259" key="2">
    <source>
        <dbReference type="Pfam" id="PF18042"/>
    </source>
</evidence>
<dbReference type="Proteomes" id="UP001230426">
    <property type="component" value="Unassembled WGS sequence"/>
</dbReference>